<dbReference type="Proteomes" id="UP001524587">
    <property type="component" value="Unassembled WGS sequence"/>
</dbReference>
<dbReference type="Pfam" id="PF03819">
    <property type="entry name" value="MazG"/>
    <property type="match status" value="2"/>
</dbReference>
<evidence type="ECO:0000256" key="1">
    <source>
        <dbReference type="SAM" id="MobiDB-lite"/>
    </source>
</evidence>
<dbReference type="RefSeq" id="WP_422864150.1">
    <property type="nucleotide sequence ID" value="NZ_JAMSKV010000007.1"/>
</dbReference>
<gene>
    <name evidence="3" type="primary">mazG</name>
    <name evidence="3" type="ORF">NFI95_09415</name>
</gene>
<sequence length="282" mass="31167">MTDPANTPPAPDLPAPDRHPDAGAELTRLLSVMQALRDPESGCPWDQVQDFDSIVPYTIEEAYEAADAIARRDWTQIPDELGDLLFQIVYYADMAADQGRFDFATIARGIADKMIRRHPHVFAGASAEDIRRRWEDGKAGERSRRQETGALAGIPVNLPALTRAAKLCARAARVGFDWRDPALVIDKIGEELAELRAELAGADRARLHDELGDVLFTVANLARALGLDPEDCLRHGNTKFQRRFEAMERAIETGGRSVAEASAEEKEAAWQAVKRQEAALRS</sequence>
<dbReference type="SUPFAM" id="SSF101386">
    <property type="entry name" value="all-alpha NTP pyrophosphatases"/>
    <property type="match status" value="2"/>
</dbReference>
<dbReference type="NCBIfam" id="TIGR00444">
    <property type="entry name" value="mazG"/>
    <property type="match status" value="1"/>
</dbReference>
<protein>
    <submittedName>
        <fullName evidence="3">Nucleoside triphosphate pyrophosphohydrolase</fullName>
        <ecNumber evidence="3">3.6.1.9</ecNumber>
    </submittedName>
</protein>
<dbReference type="CDD" id="cd11529">
    <property type="entry name" value="NTP-PPase_MazG_Cterm"/>
    <property type="match status" value="1"/>
</dbReference>
<dbReference type="Gene3D" id="1.10.287.1080">
    <property type="entry name" value="MazG-like"/>
    <property type="match status" value="2"/>
</dbReference>
<feature type="compositionally biased region" description="Pro residues" evidence="1">
    <location>
        <begin position="1"/>
        <end position="14"/>
    </location>
</feature>
<reference evidence="3 4" key="1">
    <citation type="submission" date="2022-06" db="EMBL/GenBank/DDBJ databases">
        <title>Endosaccharibacter gen. nov., sp. nov., endophytic bacteria isolated from sugarcane.</title>
        <authorList>
            <person name="Pitiwittayakul N."/>
            <person name="Yukphan P."/>
            <person name="Charoenyingcharoen P."/>
            <person name="Tanasupawat S."/>
        </authorList>
    </citation>
    <scope>NUCLEOTIDE SEQUENCE [LARGE SCALE GENOMIC DNA]</scope>
    <source>
        <strain evidence="3 4">KSS8</strain>
    </source>
</reference>
<dbReference type="EMBL" id="JAMSKV010000007">
    <property type="protein sequence ID" value="MCQ8278669.1"/>
    <property type="molecule type" value="Genomic_DNA"/>
</dbReference>
<dbReference type="PANTHER" id="PTHR30522">
    <property type="entry name" value="NUCLEOSIDE TRIPHOSPHATE PYROPHOSPHOHYDROLASE"/>
    <property type="match status" value="1"/>
</dbReference>
<dbReference type="InterPro" id="IPR048011">
    <property type="entry name" value="NTP-PPase_MazG-like_C"/>
</dbReference>
<accession>A0ABT1W708</accession>
<organism evidence="3 4">
    <name type="scientific">Endosaccharibacter trunci</name>
    <dbReference type="NCBI Taxonomy" id="2812733"/>
    <lineage>
        <taxon>Bacteria</taxon>
        <taxon>Pseudomonadati</taxon>
        <taxon>Pseudomonadota</taxon>
        <taxon>Alphaproteobacteria</taxon>
        <taxon>Acetobacterales</taxon>
        <taxon>Acetobacteraceae</taxon>
        <taxon>Endosaccharibacter</taxon>
    </lineage>
</organism>
<dbReference type="InterPro" id="IPR048015">
    <property type="entry name" value="NTP-PPase_MazG-like_N"/>
</dbReference>
<evidence type="ECO:0000259" key="2">
    <source>
        <dbReference type="Pfam" id="PF03819"/>
    </source>
</evidence>
<dbReference type="EC" id="3.6.1.9" evidence="3"/>
<proteinExistence type="predicted"/>
<dbReference type="CDD" id="cd11528">
    <property type="entry name" value="NTP-PPase_MazG_Nterm"/>
    <property type="match status" value="1"/>
</dbReference>
<keyword evidence="4" id="KW-1185">Reference proteome</keyword>
<dbReference type="GO" id="GO:0047429">
    <property type="term" value="F:nucleoside triphosphate diphosphatase activity"/>
    <property type="evidence" value="ECO:0007669"/>
    <property type="project" value="UniProtKB-EC"/>
</dbReference>
<keyword evidence="3" id="KW-0378">Hydrolase</keyword>
<feature type="region of interest" description="Disordered" evidence="1">
    <location>
        <begin position="1"/>
        <end position="21"/>
    </location>
</feature>
<dbReference type="InterPro" id="IPR004518">
    <property type="entry name" value="MazG-like_dom"/>
</dbReference>
<feature type="domain" description="NTP pyrophosphohydrolase MazG-like" evidence="2">
    <location>
        <begin position="49"/>
        <end position="122"/>
    </location>
</feature>
<dbReference type="PANTHER" id="PTHR30522:SF0">
    <property type="entry name" value="NUCLEOSIDE TRIPHOSPHATE PYROPHOSPHOHYDROLASE"/>
    <property type="match status" value="1"/>
</dbReference>
<dbReference type="NCBIfam" id="NF007113">
    <property type="entry name" value="PRK09562.1"/>
    <property type="match status" value="1"/>
</dbReference>
<comment type="caution">
    <text evidence="3">The sequence shown here is derived from an EMBL/GenBank/DDBJ whole genome shotgun (WGS) entry which is preliminary data.</text>
</comment>
<feature type="domain" description="NTP pyrophosphohydrolase MazG-like" evidence="2">
    <location>
        <begin position="185"/>
        <end position="243"/>
    </location>
</feature>
<evidence type="ECO:0000313" key="4">
    <source>
        <dbReference type="Proteomes" id="UP001524587"/>
    </source>
</evidence>
<name>A0ABT1W708_9PROT</name>
<evidence type="ECO:0000313" key="3">
    <source>
        <dbReference type="EMBL" id="MCQ8278669.1"/>
    </source>
</evidence>
<dbReference type="InterPro" id="IPR011551">
    <property type="entry name" value="NTP_PyrPHydrolase_MazG"/>
</dbReference>